<dbReference type="InParanoid" id="A0A2H3EDW7"/>
<gene>
    <name evidence="1" type="ORF">ARMGADRAFT_1022689</name>
</gene>
<sequence length="107" mass="12023">MSMMMTSQVLPFKLEADEKFNGENWASWEMLMIAEGGPHGLVNYWENKVSPQLPNLLPLPATGLTSLTPLDHEYAQHPFGFGLDPRGKAHEAWNKLQTEYGAHSDII</sequence>
<keyword evidence="2" id="KW-1185">Reference proteome</keyword>
<accession>A0A2H3EDW7</accession>
<proteinExistence type="predicted"/>
<dbReference type="Proteomes" id="UP000217790">
    <property type="component" value="Unassembled WGS sequence"/>
</dbReference>
<protein>
    <submittedName>
        <fullName evidence="1">Uncharacterized protein</fullName>
    </submittedName>
</protein>
<dbReference type="AlphaFoldDB" id="A0A2H3EDW7"/>
<reference evidence="2" key="1">
    <citation type="journal article" date="2017" name="Nat. Ecol. Evol.">
        <title>Genome expansion and lineage-specific genetic innovations in the forest pathogenic fungi Armillaria.</title>
        <authorList>
            <person name="Sipos G."/>
            <person name="Prasanna A.N."/>
            <person name="Walter M.C."/>
            <person name="O'Connor E."/>
            <person name="Balint B."/>
            <person name="Krizsan K."/>
            <person name="Kiss B."/>
            <person name="Hess J."/>
            <person name="Varga T."/>
            <person name="Slot J."/>
            <person name="Riley R."/>
            <person name="Boka B."/>
            <person name="Rigling D."/>
            <person name="Barry K."/>
            <person name="Lee J."/>
            <person name="Mihaltcheva S."/>
            <person name="LaButti K."/>
            <person name="Lipzen A."/>
            <person name="Waldron R."/>
            <person name="Moloney N.M."/>
            <person name="Sperisen C."/>
            <person name="Kredics L."/>
            <person name="Vagvoelgyi C."/>
            <person name="Patrignani A."/>
            <person name="Fitzpatrick D."/>
            <person name="Nagy I."/>
            <person name="Doyle S."/>
            <person name="Anderson J.B."/>
            <person name="Grigoriev I.V."/>
            <person name="Gueldener U."/>
            <person name="Muensterkoetter M."/>
            <person name="Nagy L.G."/>
        </authorList>
    </citation>
    <scope>NUCLEOTIDE SEQUENCE [LARGE SCALE GENOMIC DNA]</scope>
    <source>
        <strain evidence="2">Ar21-2</strain>
    </source>
</reference>
<evidence type="ECO:0000313" key="1">
    <source>
        <dbReference type="EMBL" id="PBL04225.1"/>
    </source>
</evidence>
<organism evidence="1 2">
    <name type="scientific">Armillaria gallica</name>
    <name type="common">Bulbous honey fungus</name>
    <name type="synonym">Armillaria bulbosa</name>
    <dbReference type="NCBI Taxonomy" id="47427"/>
    <lineage>
        <taxon>Eukaryota</taxon>
        <taxon>Fungi</taxon>
        <taxon>Dikarya</taxon>
        <taxon>Basidiomycota</taxon>
        <taxon>Agaricomycotina</taxon>
        <taxon>Agaricomycetes</taxon>
        <taxon>Agaricomycetidae</taxon>
        <taxon>Agaricales</taxon>
        <taxon>Marasmiineae</taxon>
        <taxon>Physalacriaceae</taxon>
        <taxon>Armillaria</taxon>
    </lineage>
</organism>
<name>A0A2H3EDW7_ARMGA</name>
<dbReference type="EMBL" id="KZ293644">
    <property type="protein sequence ID" value="PBL04225.1"/>
    <property type="molecule type" value="Genomic_DNA"/>
</dbReference>
<evidence type="ECO:0000313" key="2">
    <source>
        <dbReference type="Proteomes" id="UP000217790"/>
    </source>
</evidence>
<dbReference type="STRING" id="47427.A0A2H3EDW7"/>
<dbReference type="OrthoDB" id="3035098at2759"/>